<evidence type="ECO:0000313" key="5">
    <source>
        <dbReference type="Proteomes" id="UP000327118"/>
    </source>
</evidence>
<dbReference type="Gene3D" id="3.40.1000.10">
    <property type="entry name" value="Mog1/PsbP, alpha/beta/alpha sandwich"/>
    <property type="match status" value="1"/>
</dbReference>
<dbReference type="OrthoDB" id="10255285at2759"/>
<dbReference type="Pfam" id="PF04603">
    <property type="entry name" value="Mog1"/>
    <property type="match status" value="1"/>
</dbReference>
<keyword evidence="3" id="KW-0653">Protein transport</keyword>
<dbReference type="AlphaFoldDB" id="A0A5N6ZHA1"/>
<sequence>MPTYTTRAFYGGAIKGPTPENWLDASDVREIPDHQEVFLSRTTLTTQIIEINEFVDQGADDAAALYHVRDLCDEDEKLDVVSGPTKVAMGRFAASVSGFRGVVCITGARKGRRGVGSSGDGRLVSTVSVHYLVVRLPEQGTDLVVLVNVPHEEFEMDLGGLEEEERLARGLIDGLVEELEIVDWGLFA</sequence>
<evidence type="ECO:0000256" key="1">
    <source>
        <dbReference type="ARBA" id="ARBA00010307"/>
    </source>
</evidence>
<name>A0A5N6ZHA1_9EURO</name>
<dbReference type="GO" id="GO:0031267">
    <property type="term" value="F:small GTPase binding"/>
    <property type="evidence" value="ECO:0007669"/>
    <property type="project" value="TreeGrafter"/>
</dbReference>
<evidence type="ECO:0008006" key="6">
    <source>
        <dbReference type="Google" id="ProtNLM"/>
    </source>
</evidence>
<evidence type="ECO:0000256" key="3">
    <source>
        <dbReference type="ARBA" id="ARBA00022927"/>
    </source>
</evidence>
<dbReference type="GO" id="GO:0006606">
    <property type="term" value="P:protein import into nucleus"/>
    <property type="evidence" value="ECO:0007669"/>
    <property type="project" value="TreeGrafter"/>
</dbReference>
<comment type="similarity">
    <text evidence="1">Belongs to the MOG1 family.</text>
</comment>
<organism evidence="4 5">
    <name type="scientific">Aspergillus coremiiformis</name>
    <dbReference type="NCBI Taxonomy" id="138285"/>
    <lineage>
        <taxon>Eukaryota</taxon>
        <taxon>Fungi</taxon>
        <taxon>Dikarya</taxon>
        <taxon>Ascomycota</taxon>
        <taxon>Pezizomycotina</taxon>
        <taxon>Eurotiomycetes</taxon>
        <taxon>Eurotiomycetidae</taxon>
        <taxon>Eurotiales</taxon>
        <taxon>Aspergillaceae</taxon>
        <taxon>Aspergillus</taxon>
        <taxon>Aspergillus subgen. Circumdati</taxon>
    </lineage>
</organism>
<accession>A0A5N6ZHA1</accession>
<dbReference type="GO" id="GO:0005634">
    <property type="term" value="C:nucleus"/>
    <property type="evidence" value="ECO:0007669"/>
    <property type="project" value="TreeGrafter"/>
</dbReference>
<dbReference type="PANTHER" id="PTHR15837">
    <property type="entry name" value="RAN GUANINE NUCLEOTIDE RELEASE FACTOR"/>
    <property type="match status" value="1"/>
</dbReference>
<dbReference type="EMBL" id="ML739034">
    <property type="protein sequence ID" value="KAE8356885.1"/>
    <property type="molecule type" value="Genomic_DNA"/>
</dbReference>
<dbReference type="GO" id="GO:0005085">
    <property type="term" value="F:guanyl-nucleotide exchange factor activity"/>
    <property type="evidence" value="ECO:0007669"/>
    <property type="project" value="TreeGrafter"/>
</dbReference>
<protein>
    <recommendedName>
        <fullName evidence="6">Ran-interacting Mog1 protein</fullName>
    </recommendedName>
</protein>
<evidence type="ECO:0000313" key="4">
    <source>
        <dbReference type="EMBL" id="KAE8356885.1"/>
    </source>
</evidence>
<gene>
    <name evidence="4" type="ORF">BDV28DRAFT_126351</name>
</gene>
<dbReference type="InterPro" id="IPR016123">
    <property type="entry name" value="Mog1/PsbP_a/b/a-sand"/>
</dbReference>
<evidence type="ECO:0000256" key="2">
    <source>
        <dbReference type="ARBA" id="ARBA00022448"/>
    </source>
</evidence>
<reference evidence="5" key="1">
    <citation type="submission" date="2019-04" db="EMBL/GenBank/DDBJ databases">
        <title>Friends and foes A comparative genomics studyof 23 Aspergillus species from section Flavi.</title>
        <authorList>
            <consortium name="DOE Joint Genome Institute"/>
            <person name="Kjaerbolling I."/>
            <person name="Vesth T."/>
            <person name="Frisvad J.C."/>
            <person name="Nybo J.L."/>
            <person name="Theobald S."/>
            <person name="Kildgaard S."/>
            <person name="Isbrandt T."/>
            <person name="Kuo A."/>
            <person name="Sato A."/>
            <person name="Lyhne E.K."/>
            <person name="Kogle M.E."/>
            <person name="Wiebenga A."/>
            <person name="Kun R.S."/>
            <person name="Lubbers R.J."/>
            <person name="Makela M.R."/>
            <person name="Barry K."/>
            <person name="Chovatia M."/>
            <person name="Clum A."/>
            <person name="Daum C."/>
            <person name="Haridas S."/>
            <person name="He G."/>
            <person name="LaButti K."/>
            <person name="Lipzen A."/>
            <person name="Mondo S."/>
            <person name="Riley R."/>
            <person name="Salamov A."/>
            <person name="Simmons B.A."/>
            <person name="Magnuson J.K."/>
            <person name="Henrissat B."/>
            <person name="Mortensen U.H."/>
            <person name="Larsen T.O."/>
            <person name="Devries R.P."/>
            <person name="Grigoriev I.V."/>
            <person name="Machida M."/>
            <person name="Baker S.E."/>
            <person name="Andersen M.R."/>
        </authorList>
    </citation>
    <scope>NUCLEOTIDE SEQUENCE [LARGE SCALE GENOMIC DNA]</scope>
    <source>
        <strain evidence="5">CBS 553.77</strain>
    </source>
</reference>
<keyword evidence="5" id="KW-1185">Reference proteome</keyword>
<dbReference type="PANTHER" id="PTHR15837:SF0">
    <property type="entry name" value="RAN GUANINE NUCLEOTIDE RELEASE FACTOR"/>
    <property type="match status" value="1"/>
</dbReference>
<dbReference type="SUPFAM" id="SSF55724">
    <property type="entry name" value="Mog1p/PsbP-like"/>
    <property type="match status" value="1"/>
</dbReference>
<dbReference type="Proteomes" id="UP000327118">
    <property type="component" value="Unassembled WGS sequence"/>
</dbReference>
<dbReference type="InterPro" id="IPR007681">
    <property type="entry name" value="Mog1"/>
</dbReference>
<keyword evidence="2" id="KW-0813">Transport</keyword>
<proteinExistence type="inferred from homology"/>